<dbReference type="Gene3D" id="3.40.50.150">
    <property type="entry name" value="Vaccinia Virus protein VP39"/>
    <property type="match status" value="1"/>
</dbReference>
<dbReference type="RefSeq" id="WP_239266536.1">
    <property type="nucleotide sequence ID" value="NZ_JAKRCV010000097.1"/>
</dbReference>
<dbReference type="Proteomes" id="UP001521931">
    <property type="component" value="Unassembled WGS sequence"/>
</dbReference>
<reference evidence="2 3" key="1">
    <citation type="submission" date="2022-02" db="EMBL/GenBank/DDBJ databases">
        <title>Uncovering new skin microbiome diversity through culturing and metagenomics.</title>
        <authorList>
            <person name="Conlan S."/>
            <person name="Deming C."/>
            <person name="Nisc Comparative Sequencing Program N."/>
            <person name="Segre J.A."/>
        </authorList>
    </citation>
    <scope>NUCLEOTIDE SEQUENCE [LARGE SCALE GENOMIC DNA]</scope>
    <source>
        <strain evidence="2 3">ACRQZ</strain>
    </source>
</reference>
<dbReference type="EMBL" id="JAKRCV010000097">
    <property type="protein sequence ID" value="MCG7323691.1"/>
    <property type="molecule type" value="Genomic_DNA"/>
</dbReference>
<dbReference type="Pfam" id="PF13649">
    <property type="entry name" value="Methyltransf_25"/>
    <property type="match status" value="1"/>
</dbReference>
<dbReference type="InterPro" id="IPR029063">
    <property type="entry name" value="SAM-dependent_MTases_sf"/>
</dbReference>
<dbReference type="GO" id="GO:0032259">
    <property type="term" value="P:methylation"/>
    <property type="evidence" value="ECO:0007669"/>
    <property type="project" value="UniProtKB-KW"/>
</dbReference>
<dbReference type="SUPFAM" id="SSF53335">
    <property type="entry name" value="S-adenosyl-L-methionine-dependent methyltransferases"/>
    <property type="match status" value="1"/>
</dbReference>
<accession>A0ABS9Q748</accession>
<dbReference type="PANTHER" id="PTHR43464">
    <property type="entry name" value="METHYLTRANSFERASE"/>
    <property type="match status" value="1"/>
</dbReference>
<organism evidence="2 3">
    <name type="scientific">Arsenicicoccus bolidensis</name>
    <dbReference type="NCBI Taxonomy" id="229480"/>
    <lineage>
        <taxon>Bacteria</taxon>
        <taxon>Bacillati</taxon>
        <taxon>Actinomycetota</taxon>
        <taxon>Actinomycetes</taxon>
        <taxon>Micrococcales</taxon>
        <taxon>Intrasporangiaceae</taxon>
        <taxon>Arsenicicoccus</taxon>
    </lineage>
</organism>
<keyword evidence="2" id="KW-0808">Transferase</keyword>
<dbReference type="InterPro" id="IPR041698">
    <property type="entry name" value="Methyltransf_25"/>
</dbReference>
<gene>
    <name evidence="2" type="ORF">MHL29_17610</name>
</gene>
<evidence type="ECO:0000259" key="1">
    <source>
        <dbReference type="Pfam" id="PF13649"/>
    </source>
</evidence>
<proteinExistence type="predicted"/>
<dbReference type="CDD" id="cd02440">
    <property type="entry name" value="AdoMet_MTases"/>
    <property type="match status" value="1"/>
</dbReference>
<dbReference type="PANTHER" id="PTHR43464:SF83">
    <property type="entry name" value="MALONYL-[ACYL-CARRIER PROTEIN] O-METHYLTRANSFERASE"/>
    <property type="match status" value="1"/>
</dbReference>
<evidence type="ECO:0000313" key="3">
    <source>
        <dbReference type="Proteomes" id="UP001521931"/>
    </source>
</evidence>
<dbReference type="GO" id="GO:0008168">
    <property type="term" value="F:methyltransferase activity"/>
    <property type="evidence" value="ECO:0007669"/>
    <property type="project" value="UniProtKB-KW"/>
</dbReference>
<name>A0ABS9Q748_9MICO</name>
<keyword evidence="3" id="KW-1185">Reference proteome</keyword>
<keyword evidence="2" id="KW-0489">Methyltransferase</keyword>
<feature type="domain" description="Methyltransferase" evidence="1">
    <location>
        <begin position="61"/>
        <end position="156"/>
    </location>
</feature>
<comment type="caution">
    <text evidence="2">The sequence shown here is derived from an EMBL/GenBank/DDBJ whole genome shotgun (WGS) entry which is preliminary data.</text>
</comment>
<evidence type="ECO:0000313" key="2">
    <source>
        <dbReference type="EMBL" id="MCG7323691.1"/>
    </source>
</evidence>
<sequence>MSETPDSASPRTRWAELVGDDGGADYERRIQQVLDLTSAAGGNPHGEAELVVSLLPEGGRVLDAGCGTGRVAVRLAELGHPVVGVDADLSMLRVAADRNPRIPFWLSDLADLDVPQGIIGAGFDVVLLAGNVIPLLAPGTLHQVVRNLAGVLKPDGVLVAGFGLDHEHLPAGVEPTPLSDYDRACAAAGLELSERRGTWEGGDFTGGSYAVSLHRHATKAPSPLGRLRSLLHR</sequence>
<protein>
    <submittedName>
        <fullName evidence="2">Class I SAM-dependent methyltransferase</fullName>
    </submittedName>
</protein>